<dbReference type="Proteomes" id="UP001156856">
    <property type="component" value="Unassembled WGS sequence"/>
</dbReference>
<evidence type="ECO:0000313" key="1">
    <source>
        <dbReference type="EMBL" id="GEP05152.1"/>
    </source>
</evidence>
<dbReference type="EMBL" id="BSPK01000015">
    <property type="protein sequence ID" value="GLS62556.1"/>
    <property type="molecule type" value="Genomic_DNA"/>
</dbReference>
<dbReference type="OrthoDB" id="7999376at2"/>
<protein>
    <recommendedName>
        <fullName evidence="5">DUF4142 domain-containing protein</fullName>
    </recommendedName>
</protein>
<dbReference type="Proteomes" id="UP000321960">
    <property type="component" value="Unassembled WGS sequence"/>
</dbReference>
<evidence type="ECO:0000313" key="2">
    <source>
        <dbReference type="EMBL" id="GLS62556.1"/>
    </source>
</evidence>
<organism evidence="1 3">
    <name type="scientific">Methylobacterium oxalidis</name>
    <dbReference type="NCBI Taxonomy" id="944322"/>
    <lineage>
        <taxon>Bacteria</taxon>
        <taxon>Pseudomonadati</taxon>
        <taxon>Pseudomonadota</taxon>
        <taxon>Alphaproteobacteria</taxon>
        <taxon>Hyphomicrobiales</taxon>
        <taxon>Methylobacteriaceae</taxon>
        <taxon>Methylobacterium</taxon>
    </lineage>
</organism>
<reference evidence="2" key="1">
    <citation type="journal article" date="2014" name="Int. J. Syst. Evol. Microbiol.">
        <title>Complete genome of a new Firmicutes species belonging to the dominant human colonic microbiota ('Ruminococcus bicirculans') reveals two chromosomes and a selective capacity to utilize plant glucans.</title>
        <authorList>
            <consortium name="NISC Comparative Sequencing Program"/>
            <person name="Wegmann U."/>
            <person name="Louis P."/>
            <person name="Goesmann A."/>
            <person name="Henrissat B."/>
            <person name="Duncan S.H."/>
            <person name="Flint H.J."/>
        </authorList>
    </citation>
    <scope>NUCLEOTIDE SEQUENCE</scope>
    <source>
        <strain evidence="2">NBRC 107715</strain>
    </source>
</reference>
<dbReference type="AlphaFoldDB" id="A0A512J5H0"/>
<reference evidence="4" key="2">
    <citation type="journal article" date="2019" name="Int. J. Syst. Evol. Microbiol.">
        <title>The Global Catalogue of Microorganisms (GCM) 10K type strain sequencing project: providing services to taxonomists for standard genome sequencing and annotation.</title>
        <authorList>
            <consortium name="The Broad Institute Genomics Platform"/>
            <consortium name="The Broad Institute Genome Sequencing Center for Infectious Disease"/>
            <person name="Wu L."/>
            <person name="Ma J."/>
        </authorList>
    </citation>
    <scope>NUCLEOTIDE SEQUENCE [LARGE SCALE GENOMIC DNA]</scope>
    <source>
        <strain evidence="4">NBRC 107715</strain>
    </source>
</reference>
<accession>A0A512J5H0</accession>
<dbReference type="EMBL" id="BJZU01000063">
    <property type="protein sequence ID" value="GEP05152.1"/>
    <property type="molecule type" value="Genomic_DNA"/>
</dbReference>
<comment type="caution">
    <text evidence="1">The sequence shown here is derived from an EMBL/GenBank/DDBJ whole genome shotgun (WGS) entry which is preliminary data.</text>
</comment>
<reference evidence="1 3" key="3">
    <citation type="submission" date="2019-07" db="EMBL/GenBank/DDBJ databases">
        <title>Whole genome shotgun sequence of Methylobacterium oxalidis NBRC 107715.</title>
        <authorList>
            <person name="Hosoyama A."/>
            <person name="Uohara A."/>
            <person name="Ohji S."/>
            <person name="Ichikawa N."/>
        </authorList>
    </citation>
    <scope>NUCLEOTIDE SEQUENCE [LARGE SCALE GENOMIC DNA]</scope>
    <source>
        <strain evidence="1 3">NBRC 107715</strain>
    </source>
</reference>
<sequence>MRAPDRSLTAFETTVSGLAKAAAHDERLATDYARLAAYIARDGRTSAADLFESLSRHHAIRALEERGRLAAALHERNGAPAEHED</sequence>
<dbReference type="RefSeq" id="WP_147026727.1">
    <property type="nucleotide sequence ID" value="NZ_BJZU01000063.1"/>
</dbReference>
<evidence type="ECO:0000313" key="3">
    <source>
        <dbReference type="Proteomes" id="UP000321960"/>
    </source>
</evidence>
<reference evidence="2" key="4">
    <citation type="submission" date="2023-01" db="EMBL/GenBank/DDBJ databases">
        <title>Draft genome sequence of Methylobacterium oxalidis strain NBRC 107715.</title>
        <authorList>
            <person name="Sun Q."/>
            <person name="Mori K."/>
        </authorList>
    </citation>
    <scope>NUCLEOTIDE SEQUENCE</scope>
    <source>
        <strain evidence="2">NBRC 107715</strain>
    </source>
</reference>
<keyword evidence="4" id="KW-1185">Reference proteome</keyword>
<gene>
    <name evidence="2" type="ORF">GCM10007888_09370</name>
    <name evidence="1" type="ORF">MOX02_31900</name>
</gene>
<evidence type="ECO:0008006" key="5">
    <source>
        <dbReference type="Google" id="ProtNLM"/>
    </source>
</evidence>
<name>A0A512J5H0_9HYPH</name>
<proteinExistence type="predicted"/>
<evidence type="ECO:0000313" key="4">
    <source>
        <dbReference type="Proteomes" id="UP001156856"/>
    </source>
</evidence>